<dbReference type="EMBL" id="JACVVK020000479">
    <property type="protein sequence ID" value="KAK7471772.1"/>
    <property type="molecule type" value="Genomic_DNA"/>
</dbReference>
<evidence type="ECO:0000313" key="3">
    <source>
        <dbReference type="Proteomes" id="UP001519460"/>
    </source>
</evidence>
<dbReference type="InterPro" id="IPR051057">
    <property type="entry name" value="PI-PLC_domain"/>
</dbReference>
<evidence type="ECO:0000313" key="2">
    <source>
        <dbReference type="EMBL" id="KAK7471772.1"/>
    </source>
</evidence>
<accession>A0ABD0JE16</accession>
<comment type="caution">
    <text evidence="2">The sequence shown here is derived from an EMBL/GenBank/DDBJ whole genome shotgun (WGS) entry which is preliminary data.</text>
</comment>
<dbReference type="Proteomes" id="UP001519460">
    <property type="component" value="Unassembled WGS sequence"/>
</dbReference>
<dbReference type="PANTHER" id="PTHR13593">
    <property type="match status" value="1"/>
</dbReference>
<dbReference type="PANTHER" id="PTHR13593:SF113">
    <property type="entry name" value="SI:DKEY-266F7.9"/>
    <property type="match status" value="1"/>
</dbReference>
<gene>
    <name evidence="2" type="ORF">BaRGS_00035594</name>
</gene>
<dbReference type="InterPro" id="IPR000909">
    <property type="entry name" value="PLipase_C_PInositol-sp_X_dom"/>
</dbReference>
<name>A0ABD0JE16_9CAEN</name>
<dbReference type="SUPFAM" id="SSF51695">
    <property type="entry name" value="PLC-like phosphodiesterases"/>
    <property type="match status" value="1"/>
</dbReference>
<protein>
    <recommendedName>
        <fullName evidence="1">Phosphatidylinositol-specific phospholipase C X domain-containing protein</fullName>
    </recommendedName>
</protein>
<dbReference type="InterPro" id="IPR017946">
    <property type="entry name" value="PLC-like_Pdiesterase_TIM-brl"/>
</dbReference>
<dbReference type="Gene3D" id="3.20.20.190">
    <property type="entry name" value="Phosphatidylinositol (PI) phosphodiesterase"/>
    <property type="match status" value="1"/>
</dbReference>
<dbReference type="SMART" id="SM00148">
    <property type="entry name" value="PLCXc"/>
    <property type="match status" value="1"/>
</dbReference>
<feature type="domain" description="Phosphatidylinositol-specific phospholipase C X" evidence="1">
    <location>
        <begin position="23"/>
        <end position="209"/>
    </location>
</feature>
<organism evidence="2 3">
    <name type="scientific">Batillaria attramentaria</name>
    <dbReference type="NCBI Taxonomy" id="370345"/>
    <lineage>
        <taxon>Eukaryota</taxon>
        <taxon>Metazoa</taxon>
        <taxon>Spiralia</taxon>
        <taxon>Lophotrochozoa</taxon>
        <taxon>Mollusca</taxon>
        <taxon>Gastropoda</taxon>
        <taxon>Caenogastropoda</taxon>
        <taxon>Sorbeoconcha</taxon>
        <taxon>Cerithioidea</taxon>
        <taxon>Batillariidae</taxon>
        <taxon>Batillaria</taxon>
    </lineage>
</organism>
<keyword evidence="3" id="KW-1185">Reference proteome</keyword>
<dbReference type="AlphaFoldDB" id="A0ABD0JE16"/>
<reference evidence="2 3" key="1">
    <citation type="journal article" date="2023" name="Sci. Data">
        <title>Genome assembly of the Korean intertidal mud-creeper Batillaria attramentaria.</title>
        <authorList>
            <person name="Patra A.K."/>
            <person name="Ho P.T."/>
            <person name="Jun S."/>
            <person name="Lee S.J."/>
            <person name="Kim Y."/>
            <person name="Won Y.J."/>
        </authorList>
    </citation>
    <scope>NUCLEOTIDE SEQUENCE [LARGE SCALE GENOMIC DNA]</scope>
    <source>
        <strain evidence="2">Wonlab-2016</strain>
    </source>
</reference>
<sequence length="345" mass="39118">MSVSTDYSRWMENLPENVRNEVPLHNLAIPGSHDSGTYKLRTDFAASPDAPGALTRWLRYPMVSRVVKCFMRRWSKCQRVSISDQLGAGVRYFDLRVAYKRRLQSPSDTISTEDFHLVHSLYGPRVSDVVDEVKNFLKEHPREVVLMDLNHFYMNQEDRHMQGEIHTSLIQYLGHQFSDVLRPAPGPGEQIPTLNELSEGNQQVIVIYRSGTRDDKIINGSSLQNKIKENKLWPGTWIESPWANTMDVTHCLGELEASAKNREGSIFHVFQAVLTPDADYIGPNCRCKCCGSVEADCADVINPQLMEWIKKDALKGSRGMIYITDFVDKPEDFVASVVSLNGQAK</sequence>
<dbReference type="PROSITE" id="PS50007">
    <property type="entry name" value="PIPLC_X_DOMAIN"/>
    <property type="match status" value="1"/>
</dbReference>
<evidence type="ECO:0000259" key="1">
    <source>
        <dbReference type="SMART" id="SM00148"/>
    </source>
</evidence>
<proteinExistence type="predicted"/>